<organism evidence="1 2">
    <name type="scientific">Heterorhabditis bacteriophora</name>
    <name type="common">Entomopathogenic nematode worm</name>
    <dbReference type="NCBI Taxonomy" id="37862"/>
    <lineage>
        <taxon>Eukaryota</taxon>
        <taxon>Metazoa</taxon>
        <taxon>Ecdysozoa</taxon>
        <taxon>Nematoda</taxon>
        <taxon>Chromadorea</taxon>
        <taxon>Rhabditida</taxon>
        <taxon>Rhabditina</taxon>
        <taxon>Rhabditomorpha</taxon>
        <taxon>Strongyloidea</taxon>
        <taxon>Heterorhabditidae</taxon>
        <taxon>Heterorhabditis</taxon>
    </lineage>
</organism>
<dbReference type="Proteomes" id="UP000095283">
    <property type="component" value="Unplaced"/>
</dbReference>
<sequence length="72" mass="8419">MNRLSRMPKLSMSEYLGWTERRPPLGATTAFDKETISGGPVTHSYENYVKNIFHPMNRLRKVVEQNFMTMLI</sequence>
<evidence type="ECO:0000313" key="1">
    <source>
        <dbReference type="Proteomes" id="UP000095283"/>
    </source>
</evidence>
<reference evidence="2" key="1">
    <citation type="submission" date="2016-11" db="UniProtKB">
        <authorList>
            <consortium name="WormBaseParasite"/>
        </authorList>
    </citation>
    <scope>IDENTIFICATION</scope>
</reference>
<dbReference type="AlphaFoldDB" id="A0A1I7X757"/>
<name>A0A1I7X757_HETBA</name>
<keyword evidence="1" id="KW-1185">Reference proteome</keyword>
<protein>
    <submittedName>
        <fullName evidence="2">Uncharacterized protein</fullName>
    </submittedName>
</protein>
<evidence type="ECO:0000313" key="2">
    <source>
        <dbReference type="WBParaSite" id="Hba_13225"/>
    </source>
</evidence>
<dbReference type="WBParaSite" id="Hba_13225">
    <property type="protein sequence ID" value="Hba_13225"/>
    <property type="gene ID" value="Hba_13225"/>
</dbReference>
<proteinExistence type="predicted"/>
<accession>A0A1I7X757</accession>